<dbReference type="AlphaFoldDB" id="A0A4S4FJ96"/>
<keyword evidence="8" id="KW-1185">Reference proteome</keyword>
<feature type="transmembrane region" description="Helical" evidence="5">
    <location>
        <begin position="231"/>
        <end position="252"/>
    </location>
</feature>
<feature type="transmembrane region" description="Helical" evidence="5">
    <location>
        <begin position="30"/>
        <end position="53"/>
    </location>
</feature>
<feature type="transmembrane region" description="Helical" evidence="5">
    <location>
        <begin position="264"/>
        <end position="284"/>
    </location>
</feature>
<protein>
    <submittedName>
        <fullName evidence="7">MFS transporter</fullName>
    </submittedName>
</protein>
<feature type="transmembrane region" description="Helical" evidence="5">
    <location>
        <begin position="350"/>
        <end position="371"/>
    </location>
</feature>
<dbReference type="EMBL" id="SSSM01000005">
    <property type="protein sequence ID" value="THG30191.1"/>
    <property type="molecule type" value="Genomic_DNA"/>
</dbReference>
<accession>A0A4S4FJ96</accession>
<feature type="transmembrane region" description="Helical" evidence="5">
    <location>
        <begin position="122"/>
        <end position="142"/>
    </location>
</feature>
<reference evidence="7 8" key="1">
    <citation type="submission" date="2019-04" db="EMBL/GenBank/DDBJ databases">
        <authorList>
            <person name="Jiang L."/>
        </authorList>
    </citation>
    <scope>NUCLEOTIDE SEQUENCE [LARGE SCALE GENOMIC DNA]</scope>
    <source>
        <strain evidence="7 8">YIM 131853</strain>
    </source>
</reference>
<evidence type="ECO:0000256" key="2">
    <source>
        <dbReference type="ARBA" id="ARBA00022692"/>
    </source>
</evidence>
<dbReference type="OrthoDB" id="151222at2"/>
<dbReference type="GO" id="GO:0005886">
    <property type="term" value="C:plasma membrane"/>
    <property type="evidence" value="ECO:0007669"/>
    <property type="project" value="UniProtKB-SubCell"/>
</dbReference>
<proteinExistence type="predicted"/>
<evidence type="ECO:0000256" key="5">
    <source>
        <dbReference type="SAM" id="Phobius"/>
    </source>
</evidence>
<dbReference type="InterPro" id="IPR011701">
    <property type="entry name" value="MFS"/>
</dbReference>
<sequence length="379" mass="38270">MFASNGAIFAALLPWYPTISDRLALSASEFGVIVASFAVGAIVSSALPAPLIARFGPVRVAILGTVLLAASIASVGWITEGWMFALSIFFAGFFDAVVDVAQNVAGIRVQDAVRRSILSSMHALWSLGGVLSGALSTAAAAAGWDIRAYLALVALAVIASVAIGGALIGPVASSADRSPGHEAARAAGRSWRVVLVAAMPLVVLAICGTAVEDIANNWAAMAAVDIGGQPVDLAGLGFVVVIGSQCIGRFVGDPLIQCFGRRDVSRFGGVLTAIGGLLVVTAQADSGRLFVGLAFAGYGAATLVPSALTAAATIPGMSEGAGVTIVSWLMRLGFLGTSPLIGVVTDSVGLRWGLCVLVLVGVAAALLAGALESSRSLRR</sequence>
<keyword evidence="2 5" id="KW-0812">Transmembrane</keyword>
<evidence type="ECO:0000313" key="7">
    <source>
        <dbReference type="EMBL" id="THG30191.1"/>
    </source>
</evidence>
<name>A0A4S4FJ96_9MICO</name>
<feature type="transmembrane region" description="Helical" evidence="5">
    <location>
        <begin position="148"/>
        <end position="172"/>
    </location>
</feature>
<dbReference type="Proteomes" id="UP000309133">
    <property type="component" value="Unassembled WGS sequence"/>
</dbReference>
<dbReference type="InterPro" id="IPR036259">
    <property type="entry name" value="MFS_trans_sf"/>
</dbReference>
<comment type="caution">
    <text evidence="7">The sequence shown here is derived from an EMBL/GenBank/DDBJ whole genome shotgun (WGS) entry which is preliminary data.</text>
</comment>
<dbReference type="Pfam" id="PF07690">
    <property type="entry name" value="MFS_1"/>
    <property type="match status" value="1"/>
</dbReference>
<dbReference type="PROSITE" id="PS50850">
    <property type="entry name" value="MFS"/>
    <property type="match status" value="1"/>
</dbReference>
<dbReference type="SUPFAM" id="SSF103473">
    <property type="entry name" value="MFS general substrate transporter"/>
    <property type="match status" value="1"/>
</dbReference>
<evidence type="ECO:0000256" key="4">
    <source>
        <dbReference type="ARBA" id="ARBA00023136"/>
    </source>
</evidence>
<feature type="transmembrane region" description="Helical" evidence="5">
    <location>
        <begin position="290"/>
        <end position="314"/>
    </location>
</feature>
<dbReference type="PANTHER" id="PTHR23514">
    <property type="entry name" value="BYPASS OF STOP CODON PROTEIN 6"/>
    <property type="match status" value="1"/>
</dbReference>
<gene>
    <name evidence="7" type="ORF">E6C64_11595</name>
</gene>
<evidence type="ECO:0000256" key="1">
    <source>
        <dbReference type="ARBA" id="ARBA00004651"/>
    </source>
</evidence>
<feature type="transmembrane region" description="Helical" evidence="5">
    <location>
        <begin position="193"/>
        <end position="211"/>
    </location>
</feature>
<evidence type="ECO:0000256" key="3">
    <source>
        <dbReference type="ARBA" id="ARBA00022989"/>
    </source>
</evidence>
<dbReference type="PANTHER" id="PTHR23514:SF13">
    <property type="entry name" value="INNER MEMBRANE PROTEIN YBJJ"/>
    <property type="match status" value="1"/>
</dbReference>
<feature type="transmembrane region" description="Helical" evidence="5">
    <location>
        <begin position="60"/>
        <end position="78"/>
    </location>
</feature>
<organism evidence="7 8">
    <name type="scientific">Naasia lichenicola</name>
    <dbReference type="NCBI Taxonomy" id="2565933"/>
    <lineage>
        <taxon>Bacteria</taxon>
        <taxon>Bacillati</taxon>
        <taxon>Actinomycetota</taxon>
        <taxon>Actinomycetes</taxon>
        <taxon>Micrococcales</taxon>
        <taxon>Microbacteriaceae</taxon>
        <taxon>Naasia</taxon>
    </lineage>
</organism>
<keyword evidence="3 5" id="KW-1133">Transmembrane helix</keyword>
<dbReference type="Gene3D" id="1.20.1250.20">
    <property type="entry name" value="MFS general substrate transporter like domains"/>
    <property type="match status" value="2"/>
</dbReference>
<dbReference type="GO" id="GO:0022857">
    <property type="term" value="F:transmembrane transporter activity"/>
    <property type="evidence" value="ECO:0007669"/>
    <property type="project" value="InterPro"/>
</dbReference>
<keyword evidence="4 5" id="KW-0472">Membrane</keyword>
<feature type="domain" description="Major facilitator superfamily (MFS) profile" evidence="6">
    <location>
        <begin position="1"/>
        <end position="379"/>
    </location>
</feature>
<feature type="transmembrane region" description="Helical" evidence="5">
    <location>
        <begin position="321"/>
        <end position="344"/>
    </location>
</feature>
<comment type="subcellular location">
    <subcellularLocation>
        <location evidence="1">Cell membrane</location>
        <topology evidence="1">Multi-pass membrane protein</topology>
    </subcellularLocation>
</comment>
<dbReference type="InterPro" id="IPR051788">
    <property type="entry name" value="MFS_Transporter"/>
</dbReference>
<evidence type="ECO:0000313" key="8">
    <source>
        <dbReference type="Proteomes" id="UP000309133"/>
    </source>
</evidence>
<feature type="transmembrane region" description="Helical" evidence="5">
    <location>
        <begin position="84"/>
        <end position="101"/>
    </location>
</feature>
<dbReference type="InterPro" id="IPR020846">
    <property type="entry name" value="MFS_dom"/>
</dbReference>
<dbReference type="CDD" id="cd17393">
    <property type="entry name" value="MFS_MosC_like"/>
    <property type="match status" value="1"/>
</dbReference>
<evidence type="ECO:0000259" key="6">
    <source>
        <dbReference type="PROSITE" id="PS50850"/>
    </source>
</evidence>